<keyword evidence="6" id="KW-1185">Reference proteome</keyword>
<evidence type="ECO:0000313" key="5">
    <source>
        <dbReference type="EMBL" id="ABZ83645.1"/>
    </source>
</evidence>
<dbReference type="GO" id="GO:0004222">
    <property type="term" value="F:metalloendopeptidase activity"/>
    <property type="evidence" value="ECO:0007669"/>
    <property type="project" value="TreeGrafter"/>
</dbReference>
<evidence type="ECO:0000256" key="3">
    <source>
        <dbReference type="SAM" id="Phobius"/>
    </source>
</evidence>
<dbReference type="AlphaFoldDB" id="B0TAA8"/>
<feature type="region of interest" description="Disordered" evidence="2">
    <location>
        <begin position="126"/>
        <end position="150"/>
    </location>
</feature>
<dbReference type="STRING" id="498761.HM1_0920"/>
<feature type="compositionally biased region" description="Basic and acidic residues" evidence="2">
    <location>
        <begin position="1"/>
        <end position="20"/>
    </location>
</feature>
<keyword evidence="3" id="KW-1133">Transmembrane helix</keyword>
<dbReference type="KEGG" id="hmo:HM1_0920"/>
<dbReference type="CDD" id="cd12797">
    <property type="entry name" value="M23_peptidase"/>
    <property type="match status" value="1"/>
</dbReference>
<protein>
    <submittedName>
        <fullName evidence="5">Cell wall peptidase m23, putative</fullName>
    </submittedName>
</protein>
<keyword evidence="3" id="KW-0472">Membrane</keyword>
<dbReference type="SUPFAM" id="SSF51261">
    <property type="entry name" value="Duplicated hybrid motif"/>
    <property type="match status" value="1"/>
</dbReference>
<feature type="coiled-coil region" evidence="1">
    <location>
        <begin position="188"/>
        <end position="219"/>
    </location>
</feature>
<dbReference type="PANTHER" id="PTHR21666:SF270">
    <property type="entry name" value="MUREIN HYDROLASE ACTIVATOR ENVC"/>
    <property type="match status" value="1"/>
</dbReference>
<dbReference type="InterPro" id="IPR016047">
    <property type="entry name" value="M23ase_b-sheet_dom"/>
</dbReference>
<keyword evidence="3" id="KW-0812">Transmembrane</keyword>
<feature type="domain" description="M23ase beta-sheet core" evidence="4">
    <location>
        <begin position="253"/>
        <end position="347"/>
    </location>
</feature>
<dbReference type="eggNOG" id="COG0739">
    <property type="taxonomic scope" value="Bacteria"/>
</dbReference>
<accession>B0TAA8</accession>
<gene>
    <name evidence="5" type="ORF">HM1_0920</name>
</gene>
<feature type="region of interest" description="Disordered" evidence="2">
    <location>
        <begin position="1"/>
        <end position="21"/>
    </location>
</feature>
<dbReference type="Gene3D" id="2.70.70.10">
    <property type="entry name" value="Glucose Permease (Domain IIA)"/>
    <property type="match status" value="1"/>
</dbReference>
<keyword evidence="1" id="KW-0175">Coiled coil</keyword>
<feature type="transmembrane region" description="Helical" evidence="3">
    <location>
        <begin position="52"/>
        <end position="75"/>
    </location>
</feature>
<dbReference type="InterPro" id="IPR011055">
    <property type="entry name" value="Dup_hybrid_motif"/>
</dbReference>
<dbReference type="eggNOG" id="COG1322">
    <property type="taxonomic scope" value="Bacteria"/>
</dbReference>
<dbReference type="Proteomes" id="UP000008550">
    <property type="component" value="Chromosome"/>
</dbReference>
<proteinExistence type="predicted"/>
<dbReference type="PANTHER" id="PTHR21666">
    <property type="entry name" value="PEPTIDASE-RELATED"/>
    <property type="match status" value="1"/>
</dbReference>
<evidence type="ECO:0000256" key="2">
    <source>
        <dbReference type="SAM" id="MobiDB-lite"/>
    </source>
</evidence>
<organism evidence="5 6">
    <name type="scientific">Heliobacterium modesticaldum (strain ATCC 51547 / Ice1)</name>
    <dbReference type="NCBI Taxonomy" id="498761"/>
    <lineage>
        <taxon>Bacteria</taxon>
        <taxon>Bacillati</taxon>
        <taxon>Bacillota</taxon>
        <taxon>Clostridia</taxon>
        <taxon>Eubacteriales</taxon>
        <taxon>Heliobacteriaceae</taxon>
        <taxon>Heliomicrobium</taxon>
    </lineage>
</organism>
<sequence>MSIREFKRGVSPIPKEESPRRARRQPYTIIFAPGSGQNTWTIVLSPERMRHLLIGGAMAGGFLLIIVILSVYVLFQLGELQRLRSVNQEQAKQIQELKDFSVTVQDKLTRVKALDRQIRRMVGIDGGAEEAEEAPSQFPEQSSAVNESGKKIGQAFRTIPSRSGSNSQQGTSMGATLKQRFSAEQAQLRLLSATIRQMDAELEEQAKQLQRLNKEVTDRLAYLASVPSTYPVRGTVSSAFGNRRSPFGATTEFHSGLDLAAAYGTPVRAAAKGDVVFTGWKPGLGRVVEIDHGHGFQTAYCHLSAITVKVNQVLERGDMLGKVGNSGRSTGPHLHFMVYHQGKLQDPEGYLLH</sequence>
<dbReference type="Pfam" id="PF01551">
    <property type="entry name" value="Peptidase_M23"/>
    <property type="match status" value="1"/>
</dbReference>
<dbReference type="InterPro" id="IPR050570">
    <property type="entry name" value="Cell_wall_metabolism_enzyme"/>
</dbReference>
<dbReference type="HOGENOM" id="CLU_029425_2_4_9"/>
<reference evidence="5 6" key="1">
    <citation type="journal article" date="2008" name="J. Bacteriol.">
        <title>The genome of Heliobacterium modesticaldum, a phototrophic representative of the Firmicutes containing the simplest photosynthetic apparatus.</title>
        <authorList>
            <person name="Sattley W.M."/>
            <person name="Madigan M.T."/>
            <person name="Swingley W.D."/>
            <person name="Cheung P.C."/>
            <person name="Clocksin K.M."/>
            <person name="Conrad A.L."/>
            <person name="Dejesa L.C."/>
            <person name="Honchak B.M."/>
            <person name="Jung D.O."/>
            <person name="Karbach L.E."/>
            <person name="Kurdoglu A."/>
            <person name="Lahiri S."/>
            <person name="Mastrian S.D."/>
            <person name="Page L.E."/>
            <person name="Taylor H.L."/>
            <person name="Wang Z.T."/>
            <person name="Raymond J."/>
            <person name="Chen M."/>
            <person name="Blankenship R.E."/>
            <person name="Touchman J.W."/>
        </authorList>
    </citation>
    <scope>NUCLEOTIDE SEQUENCE [LARGE SCALE GENOMIC DNA]</scope>
    <source>
        <strain evidence="6">ATCC 51547 / Ice1</strain>
    </source>
</reference>
<dbReference type="EMBL" id="CP000930">
    <property type="protein sequence ID" value="ABZ83645.1"/>
    <property type="molecule type" value="Genomic_DNA"/>
</dbReference>
<evidence type="ECO:0000259" key="4">
    <source>
        <dbReference type="Pfam" id="PF01551"/>
    </source>
</evidence>
<dbReference type="FunFam" id="2.70.70.10:FF:000006">
    <property type="entry name" value="M23 family peptidase"/>
    <property type="match status" value="1"/>
</dbReference>
<name>B0TAA8_HELMI</name>
<evidence type="ECO:0000313" key="6">
    <source>
        <dbReference type="Proteomes" id="UP000008550"/>
    </source>
</evidence>
<evidence type="ECO:0000256" key="1">
    <source>
        <dbReference type="SAM" id="Coils"/>
    </source>
</evidence>